<keyword evidence="2" id="KW-1185">Reference proteome</keyword>
<dbReference type="EMBL" id="JAIWIU010000217">
    <property type="protein sequence ID" value="MCA2018918.1"/>
    <property type="molecule type" value="Genomic_DNA"/>
</dbReference>
<dbReference type="InterPro" id="IPR038765">
    <property type="entry name" value="Papain-like_cys_pep_sf"/>
</dbReference>
<name>A0ABS7YTA1_9VIBR</name>
<comment type="caution">
    <text evidence="1">The sequence shown here is derived from an EMBL/GenBank/DDBJ whole genome shotgun (WGS) entry which is preliminary data.</text>
</comment>
<dbReference type="Gene3D" id="3.90.1720.10">
    <property type="entry name" value="endopeptidase domain like (from Nostoc punctiforme)"/>
    <property type="match status" value="1"/>
</dbReference>
<reference evidence="2" key="1">
    <citation type="submission" date="2023-07" db="EMBL/GenBank/DDBJ databases">
        <title>Molecular identification of indigenous halophilic bacteria isolated from red sea cost, biodegradation of synthetic dyes and assessment of degraded metabolite toxicity.</title>
        <authorList>
            <person name="Chaieb K."/>
            <person name="Altayb H.N."/>
        </authorList>
    </citation>
    <scope>NUCLEOTIDE SEQUENCE [LARGE SCALE GENOMIC DNA]</scope>
    <source>
        <strain evidence="2">K20</strain>
    </source>
</reference>
<dbReference type="Proteomes" id="UP001199044">
    <property type="component" value="Unassembled WGS sequence"/>
</dbReference>
<evidence type="ECO:0000313" key="1">
    <source>
        <dbReference type="EMBL" id="MCA2018918.1"/>
    </source>
</evidence>
<evidence type="ECO:0000313" key="2">
    <source>
        <dbReference type="Proteomes" id="UP001199044"/>
    </source>
</evidence>
<sequence>MLNSIIYPYVRKKKDNLKRRIDARGEMLWMGPEPEVLTKFDLLIDDVLFCGSANTEKATTLIQNMTDGSYVHCGIYIGNGKVADIATSGARDIDIGEFLDNYSYIAVARCPGINPLRQRAVVRYAKLCVKHSVKYNWVGAALLPFSEYFYIKSQYRMAFGKKYKLPKASKKSLNRYRMFCSEFVVQCFKACGYINKNDPYAISHKCSPSWLAEQNTFELIGYMSSTGLNGVDDQDPFLGGCSYILRKT</sequence>
<proteinExistence type="predicted"/>
<gene>
    <name evidence="1" type="ORF">LDJ79_22585</name>
</gene>
<dbReference type="SUPFAM" id="SSF54001">
    <property type="entry name" value="Cysteine proteinases"/>
    <property type="match status" value="1"/>
</dbReference>
<dbReference type="RefSeq" id="WP_225252201.1">
    <property type="nucleotide sequence ID" value="NZ_JAIWIU010000217.1"/>
</dbReference>
<protein>
    <recommendedName>
        <fullName evidence="3">Permuted papain-like amidase YaeF/Yiix C92 family enzyme</fullName>
    </recommendedName>
</protein>
<evidence type="ECO:0008006" key="3">
    <source>
        <dbReference type="Google" id="ProtNLM"/>
    </source>
</evidence>
<accession>A0ABS7YTA1</accession>
<organism evidence="1 2">
    <name type="scientific">Vibrio tritonius</name>
    <dbReference type="NCBI Taxonomy" id="1435069"/>
    <lineage>
        <taxon>Bacteria</taxon>
        <taxon>Pseudomonadati</taxon>
        <taxon>Pseudomonadota</taxon>
        <taxon>Gammaproteobacteria</taxon>
        <taxon>Vibrionales</taxon>
        <taxon>Vibrionaceae</taxon>
        <taxon>Vibrio</taxon>
    </lineage>
</organism>